<evidence type="ECO:0000256" key="8">
    <source>
        <dbReference type="ARBA" id="ARBA00033408"/>
    </source>
</evidence>
<comment type="function">
    <text evidence="1 9">May be involved in recombinational repair of damaged DNA.</text>
</comment>
<dbReference type="InterPro" id="IPR003395">
    <property type="entry name" value="RecF/RecN/SMC_N"/>
</dbReference>
<dbReference type="OrthoDB" id="9806954at2"/>
<evidence type="ECO:0000313" key="13">
    <source>
        <dbReference type="Proteomes" id="UP000295215"/>
    </source>
</evidence>
<dbReference type="Gene3D" id="3.40.50.300">
    <property type="entry name" value="P-loop containing nucleotide triphosphate hydrolases"/>
    <property type="match status" value="2"/>
</dbReference>
<feature type="domain" description="RecF/RecN/SMC N-terminal" evidence="11">
    <location>
        <begin position="2"/>
        <end position="508"/>
    </location>
</feature>
<protein>
    <recommendedName>
        <fullName evidence="3 9">DNA repair protein RecN</fullName>
    </recommendedName>
    <alternativeName>
        <fullName evidence="8 9">Recombination protein N</fullName>
    </alternativeName>
</protein>
<dbReference type="InterPro" id="IPR004604">
    <property type="entry name" value="DNA_recomb/repair_RecN"/>
</dbReference>
<proteinExistence type="inferred from homology"/>
<evidence type="ECO:0000256" key="7">
    <source>
        <dbReference type="ARBA" id="ARBA00023204"/>
    </source>
</evidence>
<dbReference type="GO" id="GO:0009432">
    <property type="term" value="P:SOS response"/>
    <property type="evidence" value="ECO:0007669"/>
    <property type="project" value="TreeGrafter"/>
</dbReference>
<reference evidence="12 13" key="1">
    <citation type="submission" date="2019-03" db="EMBL/GenBank/DDBJ databases">
        <title>Genomic Encyclopedia of Archaeal and Bacterial Type Strains, Phase II (KMG-II): from individual species to whole genera.</title>
        <authorList>
            <person name="Goeker M."/>
        </authorList>
    </citation>
    <scope>NUCLEOTIDE SEQUENCE [LARGE SCALE GENOMIC DNA]</scope>
    <source>
        <strain evidence="12 13">DSM 28213</strain>
    </source>
</reference>
<evidence type="ECO:0000256" key="1">
    <source>
        <dbReference type="ARBA" id="ARBA00003618"/>
    </source>
</evidence>
<dbReference type="EMBL" id="SOAG01000011">
    <property type="protein sequence ID" value="TDS58884.1"/>
    <property type="molecule type" value="Genomic_DNA"/>
</dbReference>
<evidence type="ECO:0000256" key="4">
    <source>
        <dbReference type="ARBA" id="ARBA00022741"/>
    </source>
</evidence>
<keyword evidence="7 9" id="KW-0234">DNA repair</keyword>
<dbReference type="PANTHER" id="PTHR11059:SF0">
    <property type="entry name" value="DNA REPAIR PROTEIN RECN"/>
    <property type="match status" value="1"/>
</dbReference>
<evidence type="ECO:0000256" key="10">
    <source>
        <dbReference type="SAM" id="Coils"/>
    </source>
</evidence>
<feature type="coiled-coil region" evidence="10">
    <location>
        <begin position="148"/>
        <end position="175"/>
    </location>
</feature>
<accession>A0A4V3E8I3</accession>
<dbReference type="Pfam" id="PF02463">
    <property type="entry name" value="SMC_N"/>
    <property type="match status" value="1"/>
</dbReference>
<gene>
    <name evidence="12" type="ORF">C8P70_11166</name>
</gene>
<comment type="similarity">
    <text evidence="2 9">Belongs to the RecN family.</text>
</comment>
<keyword evidence="6" id="KW-0067">ATP-binding</keyword>
<keyword evidence="4" id="KW-0547">Nucleotide-binding</keyword>
<dbReference type="PIRSF" id="PIRSF003128">
    <property type="entry name" value="RecN"/>
    <property type="match status" value="1"/>
</dbReference>
<evidence type="ECO:0000256" key="3">
    <source>
        <dbReference type="ARBA" id="ARBA00021315"/>
    </source>
</evidence>
<dbReference type="Proteomes" id="UP000295215">
    <property type="component" value="Unassembled WGS sequence"/>
</dbReference>
<name>A0A4V3E8I3_9FLAO</name>
<evidence type="ECO:0000259" key="11">
    <source>
        <dbReference type="Pfam" id="PF02463"/>
    </source>
</evidence>
<keyword evidence="5 9" id="KW-0227">DNA damage</keyword>
<organism evidence="12 13">
    <name type="scientific">Myroides indicus</name>
    <dbReference type="NCBI Taxonomy" id="1323422"/>
    <lineage>
        <taxon>Bacteria</taxon>
        <taxon>Pseudomonadati</taxon>
        <taxon>Bacteroidota</taxon>
        <taxon>Flavobacteriia</taxon>
        <taxon>Flavobacteriales</taxon>
        <taxon>Flavobacteriaceae</taxon>
        <taxon>Myroides</taxon>
    </lineage>
</organism>
<keyword evidence="10" id="KW-0175">Coiled coil</keyword>
<evidence type="ECO:0000256" key="5">
    <source>
        <dbReference type="ARBA" id="ARBA00022763"/>
    </source>
</evidence>
<dbReference type="SUPFAM" id="SSF52540">
    <property type="entry name" value="P-loop containing nucleoside triphosphate hydrolases"/>
    <property type="match status" value="1"/>
</dbReference>
<feature type="coiled-coil region" evidence="10">
    <location>
        <begin position="328"/>
        <end position="369"/>
    </location>
</feature>
<evidence type="ECO:0000313" key="12">
    <source>
        <dbReference type="EMBL" id="TDS58884.1"/>
    </source>
</evidence>
<dbReference type="NCBIfam" id="TIGR00634">
    <property type="entry name" value="recN"/>
    <property type="match status" value="1"/>
</dbReference>
<evidence type="ECO:0000256" key="6">
    <source>
        <dbReference type="ARBA" id="ARBA00022840"/>
    </source>
</evidence>
<dbReference type="GO" id="GO:0006310">
    <property type="term" value="P:DNA recombination"/>
    <property type="evidence" value="ECO:0007669"/>
    <property type="project" value="InterPro"/>
</dbReference>
<dbReference type="CDD" id="cd03241">
    <property type="entry name" value="ABC_RecN"/>
    <property type="match status" value="1"/>
</dbReference>
<comment type="caution">
    <text evidence="12">The sequence shown here is derived from an EMBL/GenBank/DDBJ whole genome shotgun (WGS) entry which is preliminary data.</text>
</comment>
<dbReference type="PANTHER" id="PTHR11059">
    <property type="entry name" value="DNA REPAIR PROTEIN RECN"/>
    <property type="match status" value="1"/>
</dbReference>
<keyword evidence="13" id="KW-1185">Reference proteome</keyword>
<dbReference type="AlphaFoldDB" id="A0A4V3E8I3"/>
<dbReference type="RefSeq" id="WP_133712482.1">
    <property type="nucleotide sequence ID" value="NZ_SOAG01000011.1"/>
</dbReference>
<dbReference type="GO" id="GO:0043590">
    <property type="term" value="C:bacterial nucleoid"/>
    <property type="evidence" value="ECO:0007669"/>
    <property type="project" value="TreeGrafter"/>
</dbReference>
<dbReference type="GO" id="GO:0006281">
    <property type="term" value="P:DNA repair"/>
    <property type="evidence" value="ECO:0007669"/>
    <property type="project" value="UniProtKB-KW"/>
</dbReference>
<evidence type="ECO:0000256" key="9">
    <source>
        <dbReference type="PIRNR" id="PIRNR003128"/>
    </source>
</evidence>
<evidence type="ECO:0000256" key="2">
    <source>
        <dbReference type="ARBA" id="ARBA00009441"/>
    </source>
</evidence>
<dbReference type="InterPro" id="IPR027417">
    <property type="entry name" value="P-loop_NTPase"/>
</dbReference>
<sequence>MLTLLNIKNFALIESLEINFSAGFSIITGETGAGKSILLGALGLLQGKRADLNSLKNKEQKCIVEGCFNVESYNLQELYSHLDLDYEPLTIIRREILPSGKSRAFVNDSPVNLNVLQELSESLIDIHSQHQTAELSDENYQIQVVDAVAGNRQLLENYQSNLKKYKKNNSALKSLKERRIELIKEQDYSNYLLEELQAADLIKLNQTELEEEYEKLNNVEFVRESFGQSLNLLIAEQLGVIVGLKEVRNLLQKTASFSKNYSELNNRVSSVEIELSDIAAELENQLEGVIYDPEQLSYVYERLQLLYALQKKHQVSTVDELLEIEEQLSEKIFLATDLEQKIEALEEEIKRLEKILRELSKKLSDMRKKAVPGLQKQLLDILKELGMPNAEFKFEFNLSANYLSNGTDEIQLLFSANKGTSYGLLKKVASGGEMSRIMLAIKAVLARYSHLPTIIFDEIDTGVSGEVADKMGEIMSDMSNYMQVFSITHLPQIAAKGKHHYKVFKESDEDTTTSKLVELNAETRVREIAQMLSGKDITDSALQHAKELLTR</sequence>
<dbReference type="GO" id="GO:0005524">
    <property type="term" value="F:ATP binding"/>
    <property type="evidence" value="ECO:0007669"/>
    <property type="project" value="UniProtKB-KW"/>
</dbReference>